<name>A0ABS8BPU7_9RHOB</name>
<dbReference type="EMBL" id="JAJATZ010000001">
    <property type="protein sequence ID" value="MCB5197748.1"/>
    <property type="molecule type" value="Genomic_DNA"/>
</dbReference>
<accession>A0ABS8BPU7</accession>
<protein>
    <submittedName>
        <fullName evidence="1">Squalene/phytoene synthase family protein</fullName>
    </submittedName>
</protein>
<evidence type="ECO:0000313" key="1">
    <source>
        <dbReference type="EMBL" id="MCB5197748.1"/>
    </source>
</evidence>
<comment type="caution">
    <text evidence="1">The sequence shown here is derived from an EMBL/GenBank/DDBJ whole genome shotgun (WGS) entry which is preliminary data.</text>
</comment>
<dbReference type="InterPro" id="IPR002060">
    <property type="entry name" value="Squ/phyt_synthse"/>
</dbReference>
<dbReference type="Pfam" id="PF00494">
    <property type="entry name" value="SQS_PSY"/>
    <property type="match status" value="1"/>
</dbReference>
<dbReference type="Gene3D" id="1.10.600.10">
    <property type="entry name" value="Farnesyl Diphosphate Synthase"/>
    <property type="match status" value="1"/>
</dbReference>
<organism evidence="1 2">
    <name type="scientific">Loktanella gaetbuli</name>
    <dbReference type="NCBI Taxonomy" id="2881335"/>
    <lineage>
        <taxon>Bacteria</taxon>
        <taxon>Pseudomonadati</taxon>
        <taxon>Pseudomonadota</taxon>
        <taxon>Alphaproteobacteria</taxon>
        <taxon>Rhodobacterales</taxon>
        <taxon>Roseobacteraceae</taxon>
        <taxon>Loktanella</taxon>
    </lineage>
</organism>
<reference evidence="1" key="1">
    <citation type="submission" date="2021-10" db="EMBL/GenBank/DDBJ databases">
        <title>Loktanella gaetbuli sp. nov., isolated from a tidal flat.</title>
        <authorList>
            <person name="Park S."/>
            <person name="Yoon J.-H."/>
        </authorList>
    </citation>
    <scope>NUCLEOTIDE SEQUENCE</scope>
    <source>
        <strain evidence="1">TSTF-M6</strain>
    </source>
</reference>
<dbReference type="InterPro" id="IPR008949">
    <property type="entry name" value="Isoprenoid_synthase_dom_sf"/>
</dbReference>
<gene>
    <name evidence="1" type="ORF">LGQ03_00690</name>
</gene>
<evidence type="ECO:0000313" key="2">
    <source>
        <dbReference type="Proteomes" id="UP001138961"/>
    </source>
</evidence>
<dbReference type="Proteomes" id="UP001138961">
    <property type="component" value="Unassembled WGS sequence"/>
</dbReference>
<sequence>MSFDACAALVERGDPLRFRAAMAAPLAARRVLFPLYAFNLEVARAPWVTSEPMIAEMRLQWWRDVLAEVVAGGPVRRHEVTDALATVLDVQGAQDLDGLIAARRWDVYPDAFEDAGHFEDYIDATAGSLMWTGARLLGAQDAVPVCDMAFGAGVAAFFQAIPALEQAGRKPLVDGTRDGVAALARAALSRFDRGRAAQRDLPALARAAVLPAWQARPLLVQAVRDPGRVAVGGLTLGPLADRWRLTRSVVTGRV</sequence>
<dbReference type="RefSeq" id="WP_226746851.1">
    <property type="nucleotide sequence ID" value="NZ_JAJATZ010000001.1"/>
</dbReference>
<dbReference type="SUPFAM" id="SSF48576">
    <property type="entry name" value="Terpenoid synthases"/>
    <property type="match status" value="1"/>
</dbReference>
<proteinExistence type="predicted"/>
<keyword evidence="2" id="KW-1185">Reference proteome</keyword>